<name>A0A1E3QJW3_9ASCO</name>
<keyword evidence="2" id="KW-1185">Reference proteome</keyword>
<dbReference type="EMBL" id="KV454441">
    <property type="protein sequence ID" value="ODQ77372.1"/>
    <property type="molecule type" value="Genomic_DNA"/>
</dbReference>
<dbReference type="GeneID" id="30148495"/>
<organism evidence="1 2">
    <name type="scientific">Babjeviella inositovora NRRL Y-12698</name>
    <dbReference type="NCBI Taxonomy" id="984486"/>
    <lineage>
        <taxon>Eukaryota</taxon>
        <taxon>Fungi</taxon>
        <taxon>Dikarya</taxon>
        <taxon>Ascomycota</taxon>
        <taxon>Saccharomycotina</taxon>
        <taxon>Pichiomycetes</taxon>
        <taxon>Serinales incertae sedis</taxon>
        <taxon>Babjeviella</taxon>
    </lineage>
</organism>
<evidence type="ECO:0000313" key="2">
    <source>
        <dbReference type="Proteomes" id="UP000094336"/>
    </source>
</evidence>
<reference evidence="2" key="1">
    <citation type="submission" date="2016-05" db="EMBL/GenBank/DDBJ databases">
        <title>Comparative genomics of biotechnologically important yeasts.</title>
        <authorList>
            <consortium name="DOE Joint Genome Institute"/>
            <person name="Riley R."/>
            <person name="Haridas S."/>
            <person name="Wolfe K.H."/>
            <person name="Lopes M.R."/>
            <person name="Hittinger C.T."/>
            <person name="Goker M."/>
            <person name="Salamov A."/>
            <person name="Wisecaver J."/>
            <person name="Long T.M."/>
            <person name="Aerts A.L."/>
            <person name="Barry K."/>
            <person name="Choi C."/>
            <person name="Clum A."/>
            <person name="Coughlan A.Y."/>
            <person name="Deshpande S."/>
            <person name="Douglass A.P."/>
            <person name="Hanson S.J."/>
            <person name="Klenk H.-P."/>
            <person name="Labutti K."/>
            <person name="Lapidus A."/>
            <person name="Lindquist E."/>
            <person name="Lipzen A."/>
            <person name="Meier-Kolthoff J.P."/>
            <person name="Ohm R.A."/>
            <person name="Otillar R.P."/>
            <person name="Pangilinan J."/>
            <person name="Peng Y."/>
            <person name="Rokas A."/>
            <person name="Rosa C.A."/>
            <person name="Scheuner C."/>
            <person name="Sibirny A.A."/>
            <person name="Slot J.C."/>
            <person name="Stielow J.B."/>
            <person name="Sun H."/>
            <person name="Kurtzman C.P."/>
            <person name="Blackwell M."/>
            <person name="Grigoriev I.V."/>
            <person name="Jeffries T.W."/>
        </authorList>
    </citation>
    <scope>NUCLEOTIDE SEQUENCE [LARGE SCALE GENOMIC DNA]</scope>
    <source>
        <strain evidence="2">NRRL Y-12698</strain>
    </source>
</reference>
<dbReference type="RefSeq" id="XP_018982700.1">
    <property type="nucleotide sequence ID" value="XM_019130642.1"/>
</dbReference>
<gene>
    <name evidence="1" type="ORF">BABINDRAFT_169241</name>
</gene>
<dbReference type="AlphaFoldDB" id="A0A1E3QJW3"/>
<proteinExistence type="predicted"/>
<accession>A0A1E3QJW3</accession>
<evidence type="ECO:0000313" key="1">
    <source>
        <dbReference type="EMBL" id="ODQ77372.1"/>
    </source>
</evidence>
<dbReference type="Proteomes" id="UP000094336">
    <property type="component" value="Unassembled WGS sequence"/>
</dbReference>
<sequence length="110" mass="11854">MHACIPWFDPPSSSSVTPTFLVSVSSDQLDSVIQREHLSRVCLVYTYRQDLVTLYPQSLHLSVCGAQTILYGSACVAPYACGLGSSGYSPVVITVTENVGKPQRLSTGED</sequence>
<protein>
    <submittedName>
        <fullName evidence="1">Uncharacterized protein</fullName>
    </submittedName>
</protein>